<keyword evidence="2 5" id="KW-0479">Metal-binding</keyword>
<reference evidence="11" key="2">
    <citation type="submission" date="2016-07" db="EMBL/GenBank/DDBJ databases">
        <authorList>
            <person name="Wan K."/>
            <person name="Booth B."/>
            <person name="Spirohn K."/>
            <person name="Hao T."/>
            <person name="Hu Y."/>
            <person name="Calderwood M."/>
            <person name="Hill D."/>
            <person name="Mohr S."/>
            <person name="Vidal M."/>
            <person name="Celniker S."/>
            <person name="Perrimon N."/>
        </authorList>
    </citation>
    <scope>NUCLEOTIDE SEQUENCE</scope>
    <source>
        <strain evidence="11">10N.286.54.F3</strain>
    </source>
</reference>
<reference evidence="10 13" key="6">
    <citation type="submission" date="2024-06" db="EMBL/GenBank/DDBJ databases">
        <authorList>
            <person name="Steensen K."/>
            <person name="Seneca J."/>
            <person name="Bartlau N."/>
            <person name="Yu A.X."/>
            <person name="Polz M.F."/>
        </authorList>
    </citation>
    <scope>NUCLEOTIDE SEQUENCE [LARGE SCALE GENOMIC DNA]</scope>
    <source>
        <strain evidence="10 13">1F145</strain>
    </source>
</reference>
<feature type="binding site" description="axial binding residue" evidence="5">
    <location>
        <position position="189"/>
    </location>
    <ligand>
        <name>heme c</name>
        <dbReference type="ChEBI" id="CHEBI:61717"/>
        <label>2</label>
    </ligand>
    <ligandPart>
        <name>Fe</name>
        <dbReference type="ChEBI" id="CHEBI:18248"/>
    </ligandPart>
</feature>
<dbReference type="PANTHER" id="PTHR33751:SF11">
    <property type="entry name" value="BLL4483 PROTEIN"/>
    <property type="match status" value="1"/>
</dbReference>
<evidence type="ECO:0000256" key="4">
    <source>
        <dbReference type="PIRSR" id="PIRSR000005-1"/>
    </source>
</evidence>
<evidence type="ECO:0000259" key="7">
    <source>
        <dbReference type="PROSITE" id="PS51007"/>
    </source>
</evidence>
<keyword evidence="3 5" id="KW-0408">Iron</keyword>
<dbReference type="GO" id="GO:0009055">
    <property type="term" value="F:electron transfer activity"/>
    <property type="evidence" value="ECO:0007669"/>
    <property type="project" value="InterPro"/>
</dbReference>
<dbReference type="GeneID" id="72400657"/>
<evidence type="ECO:0000256" key="2">
    <source>
        <dbReference type="ARBA" id="ARBA00022723"/>
    </source>
</evidence>
<evidence type="ECO:0000256" key="6">
    <source>
        <dbReference type="SAM" id="SignalP"/>
    </source>
</evidence>
<dbReference type="InterPro" id="IPR024167">
    <property type="entry name" value="Cytochrome_c4-like"/>
</dbReference>
<organism evidence="11 12">
    <name type="scientific">Vibrio splendidus</name>
    <dbReference type="NCBI Taxonomy" id="29497"/>
    <lineage>
        <taxon>Bacteria</taxon>
        <taxon>Pseudomonadati</taxon>
        <taxon>Pseudomonadota</taxon>
        <taxon>Gammaproteobacteria</taxon>
        <taxon>Vibrionales</taxon>
        <taxon>Vibrionaceae</taxon>
        <taxon>Vibrio</taxon>
    </lineage>
</organism>
<dbReference type="InterPro" id="IPR036909">
    <property type="entry name" value="Cyt_c-like_dom_sf"/>
</dbReference>
<dbReference type="PROSITE" id="PS51007">
    <property type="entry name" value="CYTC"/>
    <property type="match status" value="2"/>
</dbReference>
<feature type="domain" description="Cytochrome c" evidence="7">
    <location>
        <begin position="17"/>
        <end position="108"/>
    </location>
</feature>
<proteinExistence type="predicted"/>
<reference evidence="12" key="1">
    <citation type="submission" date="2016-07" db="EMBL/GenBank/DDBJ databases">
        <title>Nontailed viruses are major unrecognized killers of bacteria in the ocean.</title>
        <authorList>
            <person name="Kauffman K."/>
            <person name="Hussain F."/>
            <person name="Yang J."/>
            <person name="Arevalo P."/>
            <person name="Brown J."/>
            <person name="Cutler M."/>
            <person name="Kelly L."/>
            <person name="Polz M.F."/>
        </authorList>
    </citation>
    <scope>NUCLEOTIDE SEQUENCE [LARGE SCALE GENOMIC DNA]</scope>
    <source>
        <strain evidence="12">10N.286.54.F3</strain>
    </source>
</reference>
<feature type="binding site" description="axial binding residue" evidence="5">
    <location>
        <position position="84"/>
    </location>
    <ligand>
        <name>heme c</name>
        <dbReference type="ChEBI" id="CHEBI:61717"/>
        <label>1</label>
    </ligand>
    <ligandPart>
        <name>Fe</name>
        <dbReference type="ChEBI" id="CHEBI:18248"/>
    </ligandPart>
</feature>
<dbReference type="GO" id="GO:0042597">
    <property type="term" value="C:periplasmic space"/>
    <property type="evidence" value="ECO:0007669"/>
    <property type="project" value="InterPro"/>
</dbReference>
<evidence type="ECO:0000313" key="13">
    <source>
        <dbReference type="Proteomes" id="UP001569200"/>
    </source>
</evidence>
<evidence type="ECO:0000256" key="1">
    <source>
        <dbReference type="ARBA" id="ARBA00022617"/>
    </source>
</evidence>
<dbReference type="Proteomes" id="UP001177935">
    <property type="component" value="Unassembled WGS sequence"/>
</dbReference>
<feature type="binding site" description="covalent" evidence="4">
    <location>
        <position position="44"/>
    </location>
    <ligand>
        <name>heme c</name>
        <dbReference type="ChEBI" id="CHEBI:61717"/>
        <label>1</label>
    </ligand>
</feature>
<evidence type="ECO:0000313" key="10">
    <source>
        <dbReference type="EMBL" id="MEZ8183701.1"/>
    </source>
</evidence>
<dbReference type="GO" id="GO:0005506">
    <property type="term" value="F:iron ion binding"/>
    <property type="evidence" value="ECO:0007669"/>
    <property type="project" value="InterPro"/>
</dbReference>
<reference evidence="9" key="5">
    <citation type="submission" date="2023-07" db="EMBL/GenBank/DDBJ databases">
        <title>Genome content predicts the carbon catabolic preferences of heterotrophic bacteria.</title>
        <authorList>
            <person name="Gralka M."/>
        </authorList>
    </citation>
    <scope>NUCLEOTIDE SEQUENCE</scope>
    <source>
        <strain evidence="9">6E02</strain>
    </source>
</reference>
<dbReference type="EMBL" id="MCSW01000209">
    <property type="protein sequence ID" value="PMF18292.1"/>
    <property type="molecule type" value="Genomic_DNA"/>
</dbReference>
<feature type="binding site" description="axial binding residue" evidence="5">
    <location>
        <position position="45"/>
    </location>
    <ligand>
        <name>heme c</name>
        <dbReference type="ChEBI" id="CHEBI:61717"/>
        <label>1</label>
    </ligand>
    <ligandPart>
        <name>Fe</name>
        <dbReference type="ChEBI" id="CHEBI:18248"/>
    </ligandPart>
</feature>
<keyword evidence="1 4" id="KW-0349">Heme</keyword>
<evidence type="ECO:0000313" key="12">
    <source>
        <dbReference type="Proteomes" id="UP000235405"/>
    </source>
</evidence>
<feature type="signal peptide" evidence="6">
    <location>
        <begin position="1"/>
        <end position="29"/>
    </location>
</feature>
<dbReference type="EMBL" id="JAKMYX010000003">
    <property type="protein sequence ID" value="MDH5919669.1"/>
    <property type="molecule type" value="Genomic_DNA"/>
</dbReference>
<feature type="binding site" description="covalent" evidence="4">
    <location>
        <position position="147"/>
    </location>
    <ligand>
        <name>heme c</name>
        <dbReference type="ChEBI" id="CHEBI:61717"/>
        <label>2</label>
    </ligand>
</feature>
<reference evidence="8" key="4">
    <citation type="submission" date="2022-01" db="EMBL/GenBank/DDBJ databases">
        <title>Vibrio aestuarianus Clade A and Clade B isolates are associated with Pacific oyster (Crassostrea gigas) disease outbreaks across Ireland.</title>
        <authorList>
            <person name="Coyle N."/>
            <person name="O'Toole C."/>
            <person name="Thomas J.C.L."/>
            <person name="Ryder D."/>
            <person name="Cheslett D."/>
            <person name="Feist S."/>
            <person name="Bean T."/>
            <person name="Joseph A."/>
            <person name="Waina A."/>
            <person name="Feil E."/>
            <person name="Verner-Jeffreys D.W."/>
        </authorList>
    </citation>
    <scope>NUCLEOTIDE SEQUENCE</scope>
    <source>
        <strain evidence="8">S/17/14 A</strain>
    </source>
</reference>
<feature type="domain" description="Cytochrome c" evidence="7">
    <location>
        <begin position="124"/>
        <end position="212"/>
    </location>
</feature>
<comment type="PTM">
    <text evidence="4">Binds 2 heme c groups covalently per subunit.</text>
</comment>
<evidence type="ECO:0000313" key="9">
    <source>
        <dbReference type="EMBL" id="MDP2499524.1"/>
    </source>
</evidence>
<gene>
    <name evidence="10" type="ORF">ACED33_23775</name>
    <name evidence="11" type="ORF">BCV19_16210</name>
    <name evidence="8" type="ORF">L8R85_01390</name>
    <name evidence="9" type="ORF">Q8W42_02280</name>
</gene>
<dbReference type="SUPFAM" id="SSF46626">
    <property type="entry name" value="Cytochrome c"/>
    <property type="match status" value="2"/>
</dbReference>
<dbReference type="Proteomes" id="UP001159663">
    <property type="component" value="Unassembled WGS sequence"/>
</dbReference>
<dbReference type="Proteomes" id="UP001569200">
    <property type="component" value="Unassembled WGS sequence"/>
</dbReference>
<evidence type="ECO:0000313" key="11">
    <source>
        <dbReference type="EMBL" id="PMF18292.1"/>
    </source>
</evidence>
<dbReference type="PANTHER" id="PTHR33751">
    <property type="entry name" value="CBB3-TYPE CYTOCHROME C OXIDASE SUBUNIT FIXP"/>
    <property type="match status" value="1"/>
</dbReference>
<evidence type="ECO:0000256" key="5">
    <source>
        <dbReference type="PIRSR" id="PIRSR000005-2"/>
    </source>
</evidence>
<protein>
    <submittedName>
        <fullName evidence="8">C-type cytochrome</fullName>
    </submittedName>
    <submittedName>
        <fullName evidence="11">Cystathionine beta-synthase</fullName>
    </submittedName>
    <submittedName>
        <fullName evidence="10">Cytochrome c</fullName>
    </submittedName>
</protein>
<sequence>MTKLTIKTQTLTLCIAALGSLSLSAFAQAAPNPMPEAAETCSGCHQADGKGMPNIAPMLAGLNADYLEHQLVLFSSGERQSAIMKGMADGVSDPAVRREVAEYFASLPSYEFTDLEQRGSQADIDNPYRKLVFQGDWDRNIPACATCHGPSGMGVDKFPRLASQHADYIQTQLNAWKNGTRKGDDLNMMGNIAGKLTDDEIKNLSYYFASFRY</sequence>
<feature type="binding site" description="covalent" evidence="4">
    <location>
        <position position="41"/>
    </location>
    <ligand>
        <name>heme c</name>
        <dbReference type="ChEBI" id="CHEBI:61717"/>
        <label>1</label>
    </ligand>
</feature>
<keyword evidence="13" id="KW-1185">Reference proteome</keyword>
<feature type="binding site" description="covalent" evidence="4">
    <location>
        <position position="144"/>
    </location>
    <ligand>
        <name>heme c</name>
        <dbReference type="ChEBI" id="CHEBI:61717"/>
        <label>2</label>
    </ligand>
</feature>
<dbReference type="Gene3D" id="1.10.760.10">
    <property type="entry name" value="Cytochrome c-like domain"/>
    <property type="match status" value="2"/>
</dbReference>
<dbReference type="Pfam" id="PF00034">
    <property type="entry name" value="Cytochrom_C"/>
    <property type="match status" value="2"/>
</dbReference>
<reference evidence="11" key="3">
    <citation type="journal article" date="2018" name="Nature">
        <title>A major lineage of non-tailed dsDNA viruses as unrecognized killers of marine bacteria.</title>
        <authorList>
            <person name="Kauffman K.M."/>
            <person name="Hussain F.A."/>
            <person name="Yang J."/>
            <person name="Arevalo P."/>
            <person name="Brown J.M."/>
            <person name="Chang W.K."/>
            <person name="VanInsberghe D."/>
            <person name="Elsherbini J."/>
            <person name="Sharma R.S."/>
            <person name="Cutler M.B."/>
            <person name="Kelly L."/>
            <person name="Polz M.F."/>
        </authorList>
    </citation>
    <scope>NUCLEOTIDE SEQUENCE</scope>
    <source>
        <strain evidence="11">10N.286.54.F3</strain>
    </source>
</reference>
<dbReference type="AlphaFoldDB" id="A0A0P6Z947"/>
<dbReference type="GO" id="GO:0020037">
    <property type="term" value="F:heme binding"/>
    <property type="evidence" value="ECO:0007669"/>
    <property type="project" value="InterPro"/>
</dbReference>
<dbReference type="PIRSF" id="PIRSF000005">
    <property type="entry name" value="Cytochrome_c4"/>
    <property type="match status" value="1"/>
</dbReference>
<evidence type="ECO:0000313" key="8">
    <source>
        <dbReference type="EMBL" id="MDH5919669.1"/>
    </source>
</evidence>
<feature type="chain" id="PRO_5015043704" evidence="6">
    <location>
        <begin position="30"/>
        <end position="213"/>
    </location>
</feature>
<accession>A0A0P6Z947</accession>
<dbReference type="RefSeq" id="WP_017064226.1">
    <property type="nucleotide sequence ID" value="NZ_AP025509.1"/>
</dbReference>
<dbReference type="InterPro" id="IPR009056">
    <property type="entry name" value="Cyt_c-like_dom"/>
</dbReference>
<dbReference type="EMBL" id="JAUYVL010000001">
    <property type="protein sequence ID" value="MDP2499524.1"/>
    <property type="molecule type" value="Genomic_DNA"/>
</dbReference>
<comment type="caution">
    <text evidence="11">The sequence shown here is derived from an EMBL/GenBank/DDBJ whole genome shotgun (WGS) entry which is preliminary data.</text>
</comment>
<name>A0A0P6Z947_VIBSP</name>
<dbReference type="InterPro" id="IPR050597">
    <property type="entry name" value="Cytochrome_c_Oxidase_Subunit"/>
</dbReference>
<dbReference type="EMBL" id="JBGOOW010000054">
    <property type="protein sequence ID" value="MEZ8183701.1"/>
    <property type="molecule type" value="Genomic_DNA"/>
</dbReference>
<keyword evidence="6" id="KW-0732">Signal</keyword>
<feature type="binding site" description="axial binding residue" evidence="5">
    <location>
        <position position="148"/>
    </location>
    <ligand>
        <name>heme c</name>
        <dbReference type="ChEBI" id="CHEBI:61717"/>
        <label>2</label>
    </ligand>
    <ligandPart>
        <name>Fe</name>
        <dbReference type="ChEBI" id="CHEBI:18248"/>
    </ligandPart>
</feature>
<dbReference type="Proteomes" id="UP000235405">
    <property type="component" value="Unassembled WGS sequence"/>
</dbReference>
<evidence type="ECO:0000256" key="3">
    <source>
        <dbReference type="ARBA" id="ARBA00023004"/>
    </source>
</evidence>